<feature type="transmembrane region" description="Helical" evidence="1">
    <location>
        <begin position="85"/>
        <end position="103"/>
    </location>
</feature>
<name>A0A238XGM9_9BACT</name>
<dbReference type="Proteomes" id="UP000198310">
    <property type="component" value="Unassembled WGS sequence"/>
</dbReference>
<protein>
    <submittedName>
        <fullName evidence="2">Uncharacterized protein</fullName>
    </submittedName>
</protein>
<evidence type="ECO:0000313" key="3">
    <source>
        <dbReference type="Proteomes" id="UP000198310"/>
    </source>
</evidence>
<sequence>MPSTDNSLLSASKKCPACGFWSNWQQQASDRCERCGQLLDPQRLRSEQQRQKQAEEPLPAFLQIHINPDDGPTTRFFKRIIRGGQLVFGALVSFMVWLLTLAAG</sequence>
<keyword evidence="1" id="KW-1133">Transmembrane helix</keyword>
<dbReference type="AlphaFoldDB" id="A0A238XGM9"/>
<keyword evidence="1" id="KW-0472">Membrane</keyword>
<gene>
    <name evidence="2" type="ORF">SAMN06269173_10471</name>
</gene>
<proteinExistence type="predicted"/>
<evidence type="ECO:0000256" key="1">
    <source>
        <dbReference type="SAM" id="Phobius"/>
    </source>
</evidence>
<dbReference type="EMBL" id="FZNS01000004">
    <property type="protein sequence ID" value="SNR57852.1"/>
    <property type="molecule type" value="Genomic_DNA"/>
</dbReference>
<keyword evidence="1" id="KW-0812">Transmembrane</keyword>
<accession>A0A238XGM9</accession>
<organism evidence="2 3">
    <name type="scientific">Hymenobacter mucosus</name>
    <dbReference type="NCBI Taxonomy" id="1411120"/>
    <lineage>
        <taxon>Bacteria</taxon>
        <taxon>Pseudomonadati</taxon>
        <taxon>Bacteroidota</taxon>
        <taxon>Cytophagia</taxon>
        <taxon>Cytophagales</taxon>
        <taxon>Hymenobacteraceae</taxon>
        <taxon>Hymenobacter</taxon>
    </lineage>
</organism>
<reference evidence="3" key="1">
    <citation type="submission" date="2017-06" db="EMBL/GenBank/DDBJ databases">
        <authorList>
            <person name="Varghese N."/>
            <person name="Submissions S."/>
        </authorList>
    </citation>
    <scope>NUCLEOTIDE SEQUENCE [LARGE SCALE GENOMIC DNA]</scope>
    <source>
        <strain evidence="3">DSM 28041</strain>
    </source>
</reference>
<keyword evidence="3" id="KW-1185">Reference proteome</keyword>
<dbReference type="RefSeq" id="WP_045690171.1">
    <property type="nucleotide sequence ID" value="NZ_FZNS01000004.1"/>
</dbReference>
<evidence type="ECO:0000313" key="2">
    <source>
        <dbReference type="EMBL" id="SNR57852.1"/>
    </source>
</evidence>